<evidence type="ECO:0000256" key="3">
    <source>
        <dbReference type="PIRSR" id="PIRSR601952-2"/>
    </source>
</evidence>
<evidence type="ECO:0000313" key="8">
    <source>
        <dbReference type="Proteomes" id="UP000018852"/>
    </source>
</evidence>
<feature type="binding site" evidence="3">
    <location>
        <position position="88"/>
    </location>
    <ligand>
        <name>Zn(2+)</name>
        <dbReference type="ChEBI" id="CHEBI:29105"/>
        <label>2</label>
    </ligand>
</feature>
<reference evidence="7 8" key="1">
    <citation type="submission" date="2013-12" db="EMBL/GenBank/DDBJ databases">
        <title>A Varibaculum cambriense genome reconstructed from a premature infant gut community with otherwise low bacterial novelty that shifts toward anaerobic metabolism during the third week of life.</title>
        <authorList>
            <person name="Brown C.T."/>
            <person name="Sharon I."/>
            <person name="Thomas B.C."/>
            <person name="Castelle C.J."/>
            <person name="Morowitz M.J."/>
            <person name="Banfield J.F."/>
        </authorList>
    </citation>
    <scope>NUCLEOTIDE SEQUENCE [LARGE SCALE GENOMIC DNA]</scope>
    <source>
        <strain evidence="8">DORA_12</strain>
    </source>
</reference>
<evidence type="ECO:0000256" key="2">
    <source>
        <dbReference type="PIRSR" id="PIRSR601952-1"/>
    </source>
</evidence>
<dbReference type="GO" id="GO:0004035">
    <property type="term" value="F:alkaline phosphatase activity"/>
    <property type="evidence" value="ECO:0007669"/>
    <property type="project" value="TreeGrafter"/>
</dbReference>
<dbReference type="PANTHER" id="PTHR11596">
    <property type="entry name" value="ALKALINE PHOSPHATASE"/>
    <property type="match status" value="1"/>
</dbReference>
<dbReference type="Proteomes" id="UP000018852">
    <property type="component" value="Unassembled WGS sequence"/>
</dbReference>
<feature type="active site" description="Phosphoserine intermediate" evidence="2">
    <location>
        <position position="139"/>
    </location>
</feature>
<evidence type="ECO:0000313" key="7">
    <source>
        <dbReference type="EMBL" id="ETJ06325.1"/>
    </source>
</evidence>
<gene>
    <name evidence="7" type="ORF">Q605_AUC00320G0002</name>
</gene>
<comment type="cofactor">
    <cofactor evidence="3">
        <name>Zn(2+)</name>
        <dbReference type="ChEBI" id="CHEBI:29105"/>
    </cofactor>
    <text evidence="3">Binds 2 Zn(2+) ions.</text>
</comment>
<keyword evidence="3" id="KW-0862">Zinc</keyword>
<evidence type="ECO:0000256" key="5">
    <source>
        <dbReference type="RuleBase" id="RU003946"/>
    </source>
</evidence>
<keyword evidence="1" id="KW-0597">Phosphoprotein</keyword>
<comment type="caution">
    <text evidence="7">The sequence shown here is derived from an EMBL/GenBank/DDBJ whole genome shotgun (WGS) entry which is preliminary data.</text>
</comment>
<protein>
    <submittedName>
        <fullName evidence="7">Putative alkaline phosphatase</fullName>
    </submittedName>
</protein>
<dbReference type="PRINTS" id="PR00113">
    <property type="entry name" value="ALKPHPHTASE"/>
</dbReference>
<accession>W1VNF4</accession>
<keyword evidence="4" id="KW-1015">Disulfide bond</keyword>
<dbReference type="SMART" id="SM00098">
    <property type="entry name" value="alkPPc"/>
    <property type="match status" value="1"/>
</dbReference>
<feature type="binding site" evidence="3">
    <location>
        <position position="190"/>
    </location>
    <ligand>
        <name>Mg(2+)</name>
        <dbReference type="ChEBI" id="CHEBI:18420"/>
    </ligand>
</feature>
<feature type="binding site" evidence="3">
    <location>
        <position position="88"/>
    </location>
    <ligand>
        <name>Mg(2+)</name>
        <dbReference type="ChEBI" id="CHEBI:18420"/>
    </ligand>
</feature>
<sequence length="271" mass="27619">MSTPRRPRRGARAGAVALAVGALSLPALALPASAAGTTYRQANGPADCVSINPDGSLNTDPGSCSQFGPAGQGRSNQQARNVILIIGDGMGQQEITAARNYVEGAGGRFEGLDNLPHVGLYTHHSINKKDGSVNYVTDSAALGTAWATGTKTYNGAIGVDVAGRPEQNLIEVAKNAGMRTGNVTTSEIQDATPAVMGAHVSTRSCYAPSGDFKASCEADQRVNGGLGSISEQLVDTRADVALGGARGAFSATVEAEGTYTAADGATHEWTA</sequence>
<keyword evidence="3" id="KW-0479">Metal-binding</keyword>
<feature type="non-terminal residue" evidence="7">
    <location>
        <position position="271"/>
    </location>
</feature>
<evidence type="ECO:0000256" key="6">
    <source>
        <dbReference type="SAM" id="SignalP"/>
    </source>
</evidence>
<dbReference type="Pfam" id="PF00245">
    <property type="entry name" value="Alk_phosphatase"/>
    <property type="match status" value="1"/>
</dbReference>
<dbReference type="InterPro" id="IPR017850">
    <property type="entry name" value="Alkaline_phosphatase_core_sf"/>
</dbReference>
<evidence type="ECO:0000256" key="4">
    <source>
        <dbReference type="PIRSR" id="PIRSR601952-3"/>
    </source>
</evidence>
<dbReference type="SUPFAM" id="SSF53649">
    <property type="entry name" value="Alkaline phosphatase-like"/>
    <property type="match status" value="1"/>
</dbReference>
<dbReference type="CDD" id="cd16012">
    <property type="entry name" value="ALP"/>
    <property type="match status" value="1"/>
</dbReference>
<name>W1VNF4_9ACTO</name>
<dbReference type="Gene3D" id="3.40.720.10">
    <property type="entry name" value="Alkaline Phosphatase, subunit A"/>
    <property type="match status" value="1"/>
</dbReference>
<dbReference type="PANTHER" id="PTHR11596:SF5">
    <property type="entry name" value="ALKALINE PHOSPHATASE"/>
    <property type="match status" value="1"/>
</dbReference>
<dbReference type="GO" id="GO:0046872">
    <property type="term" value="F:metal ion binding"/>
    <property type="evidence" value="ECO:0007669"/>
    <property type="project" value="UniProtKB-KW"/>
</dbReference>
<comment type="cofactor">
    <cofactor evidence="3">
        <name>Mg(2+)</name>
        <dbReference type="ChEBI" id="CHEBI:18420"/>
    </cofactor>
    <text evidence="3">Binds 1 Mg(2+) ion.</text>
</comment>
<feature type="disulfide bond" evidence="4">
    <location>
        <begin position="205"/>
        <end position="216"/>
    </location>
</feature>
<dbReference type="InterPro" id="IPR006311">
    <property type="entry name" value="TAT_signal"/>
</dbReference>
<organism evidence="7 8">
    <name type="scientific">Actinomyces urogenitalis DORA_12</name>
    <dbReference type="NCBI Taxonomy" id="1403939"/>
    <lineage>
        <taxon>Bacteria</taxon>
        <taxon>Bacillati</taxon>
        <taxon>Actinomycetota</taxon>
        <taxon>Actinomycetes</taxon>
        <taxon>Actinomycetales</taxon>
        <taxon>Actinomycetaceae</taxon>
        <taxon>Actinomyces</taxon>
    </lineage>
</organism>
<dbReference type="PROSITE" id="PS51318">
    <property type="entry name" value="TAT"/>
    <property type="match status" value="1"/>
</dbReference>
<feature type="chain" id="PRO_5038747677" evidence="6">
    <location>
        <begin position="30"/>
        <end position="271"/>
    </location>
</feature>
<proteinExistence type="inferred from homology"/>
<keyword evidence="6" id="KW-0732">Signal</keyword>
<comment type="similarity">
    <text evidence="5">Belongs to the alkaline phosphatase family.</text>
</comment>
<dbReference type="EMBL" id="AZLV01000320">
    <property type="protein sequence ID" value="ETJ06325.1"/>
    <property type="molecule type" value="Genomic_DNA"/>
</dbReference>
<dbReference type="InterPro" id="IPR001952">
    <property type="entry name" value="Alkaline_phosphatase"/>
</dbReference>
<evidence type="ECO:0000256" key="1">
    <source>
        <dbReference type="ARBA" id="ARBA00022553"/>
    </source>
</evidence>
<feature type="binding site" evidence="3">
    <location>
        <position position="192"/>
    </location>
    <ligand>
        <name>Mg(2+)</name>
        <dbReference type="ChEBI" id="CHEBI:18420"/>
    </ligand>
</feature>
<dbReference type="AlphaFoldDB" id="W1VNF4"/>
<feature type="signal peptide" evidence="6">
    <location>
        <begin position="1"/>
        <end position="29"/>
    </location>
</feature>
<keyword evidence="3" id="KW-0460">Magnesium</keyword>